<dbReference type="PANTHER" id="PTHR33096">
    <property type="entry name" value="CXC2 DOMAIN-CONTAINING PROTEIN"/>
    <property type="match status" value="1"/>
</dbReference>
<dbReference type="KEGG" id="lbc:LACBIDRAFT_321587"/>
<dbReference type="EMBL" id="DS547092">
    <property type="protein sequence ID" value="EDR13917.1"/>
    <property type="molecule type" value="Genomic_DNA"/>
</dbReference>
<dbReference type="GeneID" id="6070113"/>
<dbReference type="Proteomes" id="UP000001194">
    <property type="component" value="Unassembled WGS sequence"/>
</dbReference>
<reference evidence="3 4" key="1">
    <citation type="journal article" date="2008" name="Nature">
        <title>The genome of Laccaria bicolor provides insights into mycorrhizal symbiosis.</title>
        <authorList>
            <person name="Martin F."/>
            <person name="Aerts A."/>
            <person name="Ahren D."/>
            <person name="Brun A."/>
            <person name="Danchin E.G.J."/>
            <person name="Duchaussoy F."/>
            <person name="Gibon J."/>
            <person name="Kohler A."/>
            <person name="Lindquist E."/>
            <person name="Pereda V."/>
            <person name="Salamov A."/>
            <person name="Shapiro H.J."/>
            <person name="Wuyts J."/>
            <person name="Blaudez D."/>
            <person name="Buee M."/>
            <person name="Brokstein P."/>
            <person name="Canbaeck B."/>
            <person name="Cohen D."/>
            <person name="Courty P.E."/>
            <person name="Coutinho P.M."/>
            <person name="Delaruelle C."/>
            <person name="Detter J.C."/>
            <person name="Deveau A."/>
            <person name="DiFazio S."/>
            <person name="Duplessis S."/>
            <person name="Fraissinet-Tachet L."/>
            <person name="Lucic E."/>
            <person name="Frey-Klett P."/>
            <person name="Fourrey C."/>
            <person name="Feussner I."/>
            <person name="Gay G."/>
            <person name="Grimwood J."/>
            <person name="Hoegger P.J."/>
            <person name="Jain P."/>
            <person name="Kilaru S."/>
            <person name="Labbe J."/>
            <person name="Lin Y.C."/>
            <person name="Legue V."/>
            <person name="Le Tacon F."/>
            <person name="Marmeisse R."/>
            <person name="Melayah D."/>
            <person name="Montanini B."/>
            <person name="Muratet M."/>
            <person name="Nehls U."/>
            <person name="Niculita-Hirzel H."/>
            <person name="Oudot-Le Secq M.P."/>
            <person name="Peter M."/>
            <person name="Quesneville H."/>
            <person name="Rajashekar B."/>
            <person name="Reich M."/>
            <person name="Rouhier N."/>
            <person name="Schmutz J."/>
            <person name="Yin T."/>
            <person name="Chalot M."/>
            <person name="Henrissat B."/>
            <person name="Kuees U."/>
            <person name="Lucas S."/>
            <person name="Van de Peer Y."/>
            <person name="Podila G.K."/>
            <person name="Polle A."/>
            <person name="Pukkila P.J."/>
            <person name="Richardson P.M."/>
            <person name="Rouze P."/>
            <person name="Sanders I.R."/>
            <person name="Stajich J.E."/>
            <person name="Tunlid A."/>
            <person name="Tuskan G."/>
            <person name="Grigoriev I.V."/>
        </authorList>
    </citation>
    <scope>NUCLEOTIDE SEQUENCE [LARGE SCALE GENOMIC DNA]</scope>
    <source>
        <strain evidence="4">S238N-H82 / ATCC MYA-4686</strain>
    </source>
</reference>
<feature type="domain" description="CxC2-like cysteine cluster KDZ transposase-associated" evidence="2">
    <location>
        <begin position="454"/>
        <end position="491"/>
    </location>
</feature>
<evidence type="ECO:0000256" key="1">
    <source>
        <dbReference type="SAM" id="MobiDB-lite"/>
    </source>
</evidence>
<dbReference type="Pfam" id="PF18803">
    <property type="entry name" value="CxC2"/>
    <property type="match status" value="2"/>
</dbReference>
<evidence type="ECO:0000259" key="2">
    <source>
        <dbReference type="Pfam" id="PF18803"/>
    </source>
</evidence>
<dbReference type="InParanoid" id="B0CTG4"/>
<name>B0CTG4_LACBS</name>
<dbReference type="Pfam" id="PF18758">
    <property type="entry name" value="KDZ"/>
    <property type="match status" value="1"/>
</dbReference>
<keyword evidence="4" id="KW-1185">Reference proteome</keyword>
<evidence type="ECO:0000313" key="3">
    <source>
        <dbReference type="EMBL" id="EDR13917.1"/>
    </source>
</evidence>
<proteinExistence type="predicted"/>
<dbReference type="OrthoDB" id="2804062at2759"/>
<organism evidence="4">
    <name type="scientific">Laccaria bicolor (strain S238N-H82 / ATCC MYA-4686)</name>
    <name type="common">Bicoloured deceiver</name>
    <name type="synonym">Laccaria laccata var. bicolor</name>
    <dbReference type="NCBI Taxonomy" id="486041"/>
    <lineage>
        <taxon>Eukaryota</taxon>
        <taxon>Fungi</taxon>
        <taxon>Dikarya</taxon>
        <taxon>Basidiomycota</taxon>
        <taxon>Agaricomycotina</taxon>
        <taxon>Agaricomycetes</taxon>
        <taxon>Agaricomycetidae</taxon>
        <taxon>Agaricales</taxon>
        <taxon>Agaricineae</taxon>
        <taxon>Hydnangiaceae</taxon>
        <taxon>Laccaria</taxon>
    </lineage>
</organism>
<feature type="domain" description="CxC2-like cysteine cluster KDZ transposase-associated" evidence="2">
    <location>
        <begin position="493"/>
        <end position="529"/>
    </location>
</feature>
<feature type="region of interest" description="Disordered" evidence="1">
    <location>
        <begin position="342"/>
        <end position="365"/>
    </location>
</feature>
<accession>B0CTG4</accession>
<dbReference type="InterPro" id="IPR041457">
    <property type="entry name" value="CxC2_KDZ-assoc"/>
</dbReference>
<gene>
    <name evidence="3" type="ORF">LACBIDRAFT_321587</name>
</gene>
<dbReference type="PANTHER" id="PTHR33096:SF1">
    <property type="entry name" value="CXC1-LIKE CYSTEINE CLUSTER ASSOCIATED WITH KDZ TRANSPOSASES DOMAIN-CONTAINING PROTEIN"/>
    <property type="match status" value="1"/>
</dbReference>
<evidence type="ECO:0000313" key="4">
    <source>
        <dbReference type="Proteomes" id="UP000001194"/>
    </source>
</evidence>
<sequence length="1303" mass="148425">MGRLRLHSTPEEKVSARRESCKKYYEKTSTARGTHSKIHFDHMTNGSMYDYVDLIVNACIEHPDLALRILEEQGKVWMEFILGLHQALDSILQEYGCGEEWKGADLVVKDFRHVLALIEDVHAHALTALDEMADWRESGIYGYQICREVKDAILACIMPDCNDITTCCRLNLPTSTMSKRSIRPKVTVIVAPEISFKVPSRKLKDPEPEISIFRDLGIYLSRRNKRAVQVKLLKLLLPSFFAVYEQGQTQAFFERAYQVWFLRFPNPEHQITVEESYGEDPEYTEFICKQREKNEIQSPNQRAFYFPMRSKRKTKTYVVLHNESDDETLAIPHARSFHITSDGLRIQPTPASPQKGTSSRYSPPPSPVYDWNPSALYEEGVDDLLALDRPSEEEGLSAISDVAGKVAAKQYPTSGESLSVAAVALSGTVTCHFISSSAESLQQWHQHFFQKTTLKDMGLRVQLGHMGSPCLVPRPGHTDFIVLHTNGLHYVVTCATFRLLELFHTITLTGKLLAHEFYKALEHLTDNTDLNVPKTRYKSLMRMIHEFRHLKLMKHNGRGNIKNGLISTGPSDLTVPCPACPIPGINLQDEWEQVPKEMRFLYTLILALDANFRLKNLMQSSIKKDPGLHTGMAYFTDDEPYLKHILKYATQKDISSCSGFKTLAHAETKFSAGLRSTGVGMALCARHEIVRSGGVGDLQKGERYCNMDYILLSALAPVLVLGVFISYDIACQFKVNFFDRMEALPDHLKLPDGVSTDWGIPKCHCPMHKLPCQAPHSLNFKLGVGRTDSEGIERSWAKMNQVANSTKEMGPGSCHDTLDDHFGHHNWRKYVSLGTTLHSRLLLAVKEQKRQEHIFNEFTDSLREGGKVDIEQWTAMIVAWQKDPRKTNPYVSLVTHASQNDVKNQLLEEEKKDLAAGVPHIHSTGPTAFILMGLMIEETQRRIAWDARRPEELTIHQDNELQQRRLVLMRQLKQFRSMQDVYTPAAAVMLAQTEEAQQHLPEAKHVQPEVEHQELWLPSALPANHRMHSCQAGLIDIETRLRQAQCLDALEKIRTLQRGRLSFIGFRNRNIRGQNPTTRAADTINRIEDKSKALAVKYRATRRALFNLMGPGDWERELKEFNDGDLTTPDGTEISIEDPNEEIGPDGRLLSKKRRIALERGLGEGRRVVSWIWTMKGSAGNGEDNELNEALRVEWAKARARSLRWSEEVMLLKEEMRRVRKTLEWKASWWDDRQEGWLGLDAAASEGVKAYAARQARIQRDLHARFTRLWDQPLVPFVREEDSGEGSTMVLDPVVEAFFEDEE</sequence>
<dbReference type="RefSeq" id="XP_001874476.1">
    <property type="nucleotide sequence ID" value="XM_001874441.1"/>
</dbReference>
<protein>
    <submittedName>
        <fullName evidence="3">Predicted protein</fullName>
    </submittedName>
</protein>
<dbReference type="InterPro" id="IPR040521">
    <property type="entry name" value="KDZ"/>
</dbReference>
<dbReference type="HOGENOM" id="CLU_003703_13_0_1"/>